<reference evidence="1" key="1">
    <citation type="submission" date="2020-04" db="EMBL/GenBank/DDBJ databases">
        <title>A chromosome-scale assembly and high-density genetic map of the yellow drum (Nibea albiflora) genome.</title>
        <authorList>
            <person name="Xu D."/>
            <person name="Zhang W."/>
            <person name="Chen R."/>
            <person name="Tan P."/>
            <person name="Wang L."/>
            <person name="Song H."/>
            <person name="Tian L."/>
            <person name="Zhu Q."/>
            <person name="Wang B."/>
        </authorList>
    </citation>
    <scope>NUCLEOTIDE SEQUENCE</scope>
    <source>
        <strain evidence="1">ZJHYS-2018</strain>
    </source>
</reference>
<evidence type="ECO:0000313" key="2">
    <source>
        <dbReference type="Proteomes" id="UP000805704"/>
    </source>
</evidence>
<dbReference type="Proteomes" id="UP000805704">
    <property type="component" value="Chromosome 3"/>
</dbReference>
<keyword evidence="2" id="KW-1185">Reference proteome</keyword>
<name>A0ACB7ESH5_NIBAL</name>
<accession>A0ACB7ESH5</accession>
<organism evidence="1 2">
    <name type="scientific">Nibea albiflora</name>
    <name type="common">Yellow drum</name>
    <name type="synonym">Corvina albiflora</name>
    <dbReference type="NCBI Taxonomy" id="240163"/>
    <lineage>
        <taxon>Eukaryota</taxon>
        <taxon>Metazoa</taxon>
        <taxon>Chordata</taxon>
        <taxon>Craniata</taxon>
        <taxon>Vertebrata</taxon>
        <taxon>Euteleostomi</taxon>
        <taxon>Actinopterygii</taxon>
        <taxon>Neopterygii</taxon>
        <taxon>Teleostei</taxon>
        <taxon>Neoteleostei</taxon>
        <taxon>Acanthomorphata</taxon>
        <taxon>Eupercaria</taxon>
        <taxon>Sciaenidae</taxon>
        <taxon>Nibea</taxon>
    </lineage>
</organism>
<evidence type="ECO:0000313" key="1">
    <source>
        <dbReference type="EMBL" id="KAG8003786.1"/>
    </source>
</evidence>
<sequence length="664" mass="75730">MAGATPTRLKVILGENNIEKLTLPNGIPESLEDLLGTIKTTFGLKDDVRLQYMDQDFGNDFFNLHTTTELQNLGTIKVIHQSPTLISDPQSTSSLSISFESDDGASLASNDTIILSSPESVSSRTQQWPEDFSIPQFSYETELQLERGNTEYRVSQKMLTVSSRILSDILKRVAEEIYRYKAYPEDAHFCAAAEALIKKHPCLKEPGSFNGCYGWKQRLKYKMANYRTQLKIQGCPELCVNSLKSKATTDAFPAKKVKKPKRSEANFYPPFPTGETLDSQEKVRLELLTEIGIRDNERVVADKMANTFAYRRHEINSEFQRLMAVPLEGKFMAQLDMLSDQVIKVIRARGGATRQKTAKIMDTLDKAVDINLRRECVLKALTIFLGEEADDLIKEYLLDKLEESFLSEEEHSVNVQKSRAEKKRRPAEVGRGQLLSEPPAIMARYLKYFTTVGDKQVIELEDEELHVASEELSPATGQFPTTVTFRESLQRLYSSERFQVLVVCLVILDAIFVLAELLIDLSVIKLEHGHIAPEVFHYLSLAVLTFFMLELAGKLFAYRLEYFDHKFEVFDGLVVVISFVLDIVYIFHEDAFDGMGLLILLRLWRVARIINGILVSVKTRAHQQIHKLKESYDHLVQRVTEMQERSDKLEQENQRLQALLKKHG</sequence>
<comment type="caution">
    <text evidence="1">The sequence shown here is derived from an EMBL/GenBank/DDBJ whole genome shotgun (WGS) entry which is preliminary data.</text>
</comment>
<protein>
    <submittedName>
        <fullName evidence="1">Voltage-gated hydrogen channel 1</fullName>
    </submittedName>
</protein>
<dbReference type="EMBL" id="CM024791">
    <property type="protein sequence ID" value="KAG8003786.1"/>
    <property type="molecule type" value="Genomic_DNA"/>
</dbReference>
<gene>
    <name evidence="1" type="primary">HVCN1</name>
    <name evidence="1" type="ORF">GBF38_007761</name>
</gene>
<feature type="non-terminal residue" evidence="1">
    <location>
        <position position="664"/>
    </location>
</feature>
<proteinExistence type="predicted"/>